<keyword evidence="6" id="KW-1185">Reference proteome</keyword>
<name>A0A8J3FG82_9ACTN</name>
<dbReference type="InterPro" id="IPR038607">
    <property type="entry name" value="PhoD-like_sf"/>
</dbReference>
<evidence type="ECO:0000259" key="3">
    <source>
        <dbReference type="Pfam" id="PF09423"/>
    </source>
</evidence>
<dbReference type="SUPFAM" id="SSF56300">
    <property type="entry name" value="Metallo-dependent phosphatases"/>
    <property type="match status" value="1"/>
</dbReference>
<dbReference type="InterPro" id="IPR018946">
    <property type="entry name" value="PhoD-like_MPP"/>
</dbReference>
<dbReference type="EMBL" id="BMQB01000012">
    <property type="protein sequence ID" value="GGK08179.1"/>
    <property type="molecule type" value="Genomic_DNA"/>
</dbReference>
<reference evidence="5" key="1">
    <citation type="journal article" date="2014" name="Int. J. Syst. Evol. Microbiol.">
        <title>Complete genome sequence of Corynebacterium casei LMG S-19264T (=DSM 44701T), isolated from a smear-ripened cheese.</title>
        <authorList>
            <consortium name="US DOE Joint Genome Institute (JGI-PGF)"/>
            <person name="Walter F."/>
            <person name="Albersmeier A."/>
            <person name="Kalinowski J."/>
            <person name="Ruckert C."/>
        </authorList>
    </citation>
    <scope>NUCLEOTIDE SEQUENCE</scope>
    <source>
        <strain evidence="5">JCM 3090</strain>
    </source>
</reference>
<evidence type="ECO:0000313" key="5">
    <source>
        <dbReference type="EMBL" id="GGK08179.1"/>
    </source>
</evidence>
<dbReference type="InterPro" id="IPR006311">
    <property type="entry name" value="TAT_signal"/>
</dbReference>
<evidence type="ECO:0000256" key="1">
    <source>
        <dbReference type="SAM" id="MobiDB-lite"/>
    </source>
</evidence>
<feature type="domain" description="Phospholipase D N-terminal" evidence="4">
    <location>
        <begin position="40"/>
        <end position="138"/>
    </location>
</feature>
<dbReference type="PANTHER" id="PTHR43606:SF2">
    <property type="entry name" value="ALKALINE PHOSPHATASE FAMILY PROTEIN (AFU_ORTHOLOGUE AFUA_5G03860)"/>
    <property type="match status" value="1"/>
</dbReference>
<dbReference type="AlphaFoldDB" id="A0A8J3FG82"/>
<dbReference type="PROSITE" id="PS51318">
    <property type="entry name" value="TAT"/>
    <property type="match status" value="1"/>
</dbReference>
<dbReference type="Proteomes" id="UP000649739">
    <property type="component" value="Unassembled WGS sequence"/>
</dbReference>
<evidence type="ECO:0000259" key="4">
    <source>
        <dbReference type="Pfam" id="PF16655"/>
    </source>
</evidence>
<proteinExistence type="predicted"/>
<dbReference type="PANTHER" id="PTHR43606">
    <property type="entry name" value="PHOSPHATASE, PUTATIVE (AFU_ORTHOLOGUE AFUA_6G08710)-RELATED"/>
    <property type="match status" value="1"/>
</dbReference>
<feature type="domain" description="PhoD-like phosphatase metallophosphatase" evidence="3">
    <location>
        <begin position="151"/>
        <end position="485"/>
    </location>
</feature>
<dbReference type="Pfam" id="PF09423">
    <property type="entry name" value="PhoD"/>
    <property type="match status" value="1"/>
</dbReference>
<dbReference type="Gene3D" id="2.60.40.380">
    <property type="entry name" value="Purple acid phosphatase-like, N-terminal"/>
    <property type="match status" value="1"/>
</dbReference>
<evidence type="ECO:0000256" key="2">
    <source>
        <dbReference type="SAM" id="SignalP"/>
    </source>
</evidence>
<dbReference type="Pfam" id="PF16655">
    <property type="entry name" value="PhoD_N"/>
    <property type="match status" value="1"/>
</dbReference>
<dbReference type="Gene3D" id="3.60.21.70">
    <property type="entry name" value="PhoD-like phosphatase"/>
    <property type="match status" value="1"/>
</dbReference>
<gene>
    <name evidence="5" type="ORF">GCM10010123_42670</name>
</gene>
<protein>
    <submittedName>
        <fullName evidence="5">Alkaline phosphatase</fullName>
    </submittedName>
</protein>
<keyword evidence="2" id="KW-0732">Signal</keyword>
<organism evidence="5 6">
    <name type="scientific">Pilimelia anulata</name>
    <dbReference type="NCBI Taxonomy" id="53371"/>
    <lineage>
        <taxon>Bacteria</taxon>
        <taxon>Bacillati</taxon>
        <taxon>Actinomycetota</taxon>
        <taxon>Actinomycetes</taxon>
        <taxon>Micromonosporales</taxon>
        <taxon>Micromonosporaceae</taxon>
        <taxon>Pilimelia</taxon>
    </lineage>
</organism>
<feature type="chain" id="PRO_5039622863" evidence="2">
    <location>
        <begin position="20"/>
        <end position="537"/>
    </location>
</feature>
<accession>A0A8J3FG82</accession>
<dbReference type="InterPro" id="IPR052900">
    <property type="entry name" value="Phospholipid_Metab_Enz"/>
</dbReference>
<comment type="caution">
    <text evidence="5">The sequence shown here is derived from an EMBL/GenBank/DDBJ whole genome shotgun (WGS) entry which is preliminary data.</text>
</comment>
<feature type="signal peptide" evidence="2">
    <location>
        <begin position="1"/>
        <end position="19"/>
    </location>
</feature>
<feature type="region of interest" description="Disordered" evidence="1">
    <location>
        <begin position="509"/>
        <end position="537"/>
    </location>
</feature>
<reference evidence="5" key="2">
    <citation type="submission" date="2020-09" db="EMBL/GenBank/DDBJ databases">
        <authorList>
            <person name="Sun Q."/>
            <person name="Ohkuma M."/>
        </authorList>
    </citation>
    <scope>NUCLEOTIDE SEQUENCE</scope>
    <source>
        <strain evidence="5">JCM 3090</strain>
    </source>
</reference>
<dbReference type="InterPro" id="IPR029052">
    <property type="entry name" value="Metallo-depent_PP-like"/>
</dbReference>
<evidence type="ECO:0000313" key="6">
    <source>
        <dbReference type="Proteomes" id="UP000649739"/>
    </source>
</evidence>
<dbReference type="InterPro" id="IPR032093">
    <property type="entry name" value="PhoD_N"/>
</dbReference>
<dbReference type="CDD" id="cd07389">
    <property type="entry name" value="MPP_PhoD"/>
    <property type="match status" value="1"/>
</dbReference>
<sequence>MVLSRRTLLSAGAALGATAAGLPRGAAAAARPLRDNPFTLGVASGDPDDRGMVLWTRLAVQPLAGDGLGGMPDRPVEVAWTVAADERLRRVVRAGTAVALPASAHSVHVEVDGLEPGRTYHYRFTAEGHASPGGVTRTAPAPLRTAGALTMAFVSCSQYEHGHFTAYRRLAEDHPDLVLHLGDYQYEYKKGDYVAPGGNVRDHLGPETVTLANYRQRHAQYKTDPDLQAAHAAAPWLVVWDDHELDNNWADETPERPEPDFRARRAAAFRAYYENMPLRRTSVPQGIDLQLYRRVHWGRLATFHLLDTRQYRDDQACGDGLKSCPAAAEPARTITGAAQEQWLLNGFHRSRARWDILGQQVFFAQRDHTAGPIKTTSMDAWDGYVASRDRITRGWLDAGVRNPVVLTGDVHSHWASDLKLDYDDPGSATVGSELVCTSVTSGGNGADSVPSANPLLQLNPHLRFYNNQRGYVLTTITDRELAADFRVVPYVNRPGAPVHTRASFAIEDGVPGLHRTADRPTPGAAGRDPGPQPDAPA</sequence>
<dbReference type="RefSeq" id="WP_189171987.1">
    <property type="nucleotide sequence ID" value="NZ_BMQB01000012.1"/>
</dbReference>